<sequence>MNTLADNLAENPTGKRLMERAEQGDLLVYRLLVAVDIQGYSKRDAREQLLAQQDLSDLLDEAAAGAGLNRSTWGKQVGGDGELALLPGGTDLAAVVGDFPLLLAAGLRALNRERSGRPRLRVRLAVHHGTLTAGPFGPAGDAPVVVQRLLDAAPLRRLLHDDPDRDLAYAVSASLYEDVVRSGFTRLEPRDFRAVRITAKGTDYRGHIHVGDPAAFADLGELQALPTSAPPPAVR</sequence>
<dbReference type="Proteomes" id="UP000001918">
    <property type="component" value="Chromosome"/>
</dbReference>
<dbReference type="EMBL" id="CP001738">
    <property type="protein sequence ID" value="ACY97559.1"/>
    <property type="molecule type" value="Genomic_DNA"/>
</dbReference>
<evidence type="ECO:0000313" key="1">
    <source>
        <dbReference type="EMBL" id="ACY97559.1"/>
    </source>
</evidence>
<dbReference type="AlphaFoldDB" id="D1ADU9"/>
<keyword evidence="2" id="KW-1185">Reference proteome</keyword>
<dbReference type="KEGG" id="tcu:Tcur_1992"/>
<dbReference type="RefSeq" id="WP_012852343.1">
    <property type="nucleotide sequence ID" value="NC_013510.1"/>
</dbReference>
<reference evidence="1 2" key="1">
    <citation type="journal article" date="2011" name="Stand. Genomic Sci.">
        <title>Complete genome sequence of Thermomonospora curvata type strain (B9).</title>
        <authorList>
            <person name="Chertkov O."/>
            <person name="Sikorski J."/>
            <person name="Nolan M."/>
            <person name="Lapidus A."/>
            <person name="Lucas S."/>
            <person name="Del Rio T.G."/>
            <person name="Tice H."/>
            <person name="Cheng J.F."/>
            <person name="Goodwin L."/>
            <person name="Pitluck S."/>
            <person name="Liolios K."/>
            <person name="Ivanova N."/>
            <person name="Mavromatis K."/>
            <person name="Mikhailova N."/>
            <person name="Ovchinnikova G."/>
            <person name="Pati A."/>
            <person name="Chen A."/>
            <person name="Palaniappan K."/>
            <person name="Djao O.D."/>
            <person name="Land M."/>
            <person name="Hauser L."/>
            <person name="Chang Y.J."/>
            <person name="Jeffries C.D."/>
            <person name="Brettin T."/>
            <person name="Han C."/>
            <person name="Detter J.C."/>
            <person name="Rohde M."/>
            <person name="Goker M."/>
            <person name="Woyke T."/>
            <person name="Bristow J."/>
            <person name="Eisen J.A."/>
            <person name="Markowitz V."/>
            <person name="Hugenholtz P."/>
            <person name="Klenk H.P."/>
            <person name="Kyrpides N.C."/>
        </authorList>
    </citation>
    <scope>NUCLEOTIDE SEQUENCE [LARGE SCALE GENOMIC DNA]</scope>
    <source>
        <strain evidence="2">ATCC 19995 / DSM 43183 / JCM 3096 / KCTC 9072 / NBRC 15933 / NCIMB 10081 / Henssen B9</strain>
    </source>
</reference>
<dbReference type="eggNOG" id="COG2114">
    <property type="taxonomic scope" value="Bacteria"/>
</dbReference>
<protein>
    <submittedName>
        <fullName evidence="1">Uncharacterized protein</fullName>
    </submittedName>
</protein>
<gene>
    <name evidence="1" type="ordered locus">Tcur_1992</name>
</gene>
<dbReference type="SUPFAM" id="SSF55073">
    <property type="entry name" value="Nucleotide cyclase"/>
    <property type="match status" value="1"/>
</dbReference>
<dbReference type="HOGENOM" id="CLU_085079_1_1_11"/>
<organism evidence="1 2">
    <name type="scientific">Thermomonospora curvata (strain ATCC 19995 / DSM 43183 / JCM 3096 / KCTC 9072 / NBRC 15933 / NCIMB 10081 / Henssen B9)</name>
    <dbReference type="NCBI Taxonomy" id="471852"/>
    <lineage>
        <taxon>Bacteria</taxon>
        <taxon>Bacillati</taxon>
        <taxon>Actinomycetota</taxon>
        <taxon>Actinomycetes</taxon>
        <taxon>Streptosporangiales</taxon>
        <taxon>Thermomonosporaceae</taxon>
        <taxon>Thermomonospora</taxon>
    </lineage>
</organism>
<dbReference type="InterPro" id="IPR029787">
    <property type="entry name" value="Nucleotide_cyclase"/>
</dbReference>
<name>D1ADU9_THECD</name>
<dbReference type="Gene3D" id="3.30.70.1230">
    <property type="entry name" value="Nucleotide cyclase"/>
    <property type="match status" value="1"/>
</dbReference>
<evidence type="ECO:0000313" key="2">
    <source>
        <dbReference type="Proteomes" id="UP000001918"/>
    </source>
</evidence>
<accession>D1ADU9</accession>
<proteinExistence type="predicted"/>